<dbReference type="Ensembl" id="ENSOCUT00000028288.2">
    <property type="protein sequence ID" value="ENSOCUP00000025558.2"/>
    <property type="gene ID" value="ENSOCUG00000023214.2"/>
</dbReference>
<evidence type="ECO:0000256" key="3">
    <source>
        <dbReference type="ARBA" id="ARBA00022692"/>
    </source>
</evidence>
<dbReference type="InterPro" id="IPR017452">
    <property type="entry name" value="GPCR_Rhodpsn_7TM"/>
</dbReference>
<accession>G1U7Z8</accession>
<evidence type="ECO:0000256" key="9">
    <source>
        <dbReference type="SAM" id="Phobius"/>
    </source>
</evidence>
<keyword evidence="6 9" id="KW-0472">Membrane</keyword>
<keyword evidence="2" id="KW-1003">Cell membrane</keyword>
<dbReference type="PRINTS" id="PR01157">
    <property type="entry name" value="P2YPURNOCPTR"/>
</dbReference>
<dbReference type="Bgee" id="ENSOCUG00000023214">
    <property type="expression patterns" value="Expressed in blood and 9 other cell types or tissues"/>
</dbReference>
<dbReference type="STRING" id="9986.ENSOCUP00000025558"/>
<sequence>MRRKLWAAWSGARLALQAEVGAAGEGGAGPPPLRARAREGLHTRRAGLEAAPAMAGRSGARLCPANFSAAADLVLSGFQDGFLWPVLVAAFLVAVAGNSLALHRFLTREPRPWNPAVVFSAQLAVSDLLYALTLPPLAAYLYPPKNWRYGAAACLLERFAFSCNLLGSVAFITCISLTRYLGVVHPFLARARLRPKHAWVLSAAGWALAVLLAAPTLAFSRLKGPPGAPRCNRTQPEACTKCLGTAADEQLEAYRAYSVVLAALGGGLPLLLPLLAYGALARAECWAAPAWHAQRSG</sequence>
<evidence type="ECO:0000259" key="11">
    <source>
        <dbReference type="PROSITE" id="PS50262"/>
    </source>
</evidence>
<feature type="transmembrane region" description="Helical" evidence="9">
    <location>
        <begin position="256"/>
        <end position="277"/>
    </location>
</feature>
<dbReference type="InParanoid" id="G1U7Z8"/>
<dbReference type="AlphaFoldDB" id="G1U7Z8"/>
<dbReference type="PROSITE" id="PS50262">
    <property type="entry name" value="G_PROTEIN_RECEP_F1_2"/>
    <property type="match status" value="1"/>
</dbReference>
<feature type="transmembrane region" description="Helical" evidence="9">
    <location>
        <begin position="82"/>
        <end position="101"/>
    </location>
</feature>
<evidence type="ECO:0000256" key="5">
    <source>
        <dbReference type="ARBA" id="ARBA00023040"/>
    </source>
</evidence>
<dbReference type="PANTHER" id="PTHR24231:SF46">
    <property type="entry name" value="P2Y PURINOCEPTOR 11"/>
    <property type="match status" value="1"/>
</dbReference>
<feature type="signal peptide" evidence="10">
    <location>
        <begin position="1"/>
        <end position="22"/>
    </location>
</feature>
<dbReference type="GO" id="GO:0030594">
    <property type="term" value="F:neurotransmitter receptor activity"/>
    <property type="evidence" value="ECO:0007669"/>
    <property type="project" value="TreeGrafter"/>
</dbReference>
<dbReference type="GeneTree" id="ENSGT01030000234518"/>
<dbReference type="PaxDb" id="9986-ENSOCUP00000025558"/>
<evidence type="ECO:0000256" key="2">
    <source>
        <dbReference type="ARBA" id="ARBA00022475"/>
    </source>
</evidence>
<keyword evidence="4 9" id="KW-1133">Transmembrane helix</keyword>
<keyword evidence="3 9" id="KW-0812">Transmembrane</keyword>
<dbReference type="GO" id="GO:0019722">
    <property type="term" value="P:calcium-mediated signaling"/>
    <property type="evidence" value="ECO:0007669"/>
    <property type="project" value="TreeGrafter"/>
</dbReference>
<dbReference type="SMR" id="G1U7Z8"/>
<dbReference type="PANTHER" id="PTHR24231">
    <property type="entry name" value="PURINOCEPTOR-RELATED G-PROTEIN COUPLED RECEPTOR"/>
    <property type="match status" value="1"/>
</dbReference>
<feature type="transmembrane region" description="Helical" evidence="9">
    <location>
        <begin position="159"/>
        <end position="177"/>
    </location>
</feature>
<evidence type="ECO:0000256" key="6">
    <source>
        <dbReference type="ARBA" id="ARBA00023136"/>
    </source>
</evidence>
<evidence type="ECO:0000313" key="12">
    <source>
        <dbReference type="Ensembl" id="ENSOCUP00000025558.2"/>
    </source>
</evidence>
<dbReference type="Pfam" id="PF00001">
    <property type="entry name" value="7tm_1"/>
    <property type="match status" value="1"/>
</dbReference>
<dbReference type="HOGENOM" id="CLU_009579_8_2_1"/>
<keyword evidence="8" id="KW-0807">Transducer</keyword>
<evidence type="ECO:0000256" key="7">
    <source>
        <dbReference type="ARBA" id="ARBA00023170"/>
    </source>
</evidence>
<keyword evidence="5" id="KW-0297">G-protein coupled receptor</keyword>
<keyword evidence="7" id="KW-0675">Receptor</keyword>
<evidence type="ECO:0000313" key="13">
    <source>
        <dbReference type="Proteomes" id="UP000001811"/>
    </source>
</evidence>
<feature type="transmembrane region" description="Helical" evidence="9">
    <location>
        <begin position="113"/>
        <end position="139"/>
    </location>
</feature>
<reference evidence="12 13" key="1">
    <citation type="journal article" date="2011" name="Nature">
        <title>A high-resolution map of human evolutionary constraint using 29 mammals.</title>
        <authorList>
            <person name="Lindblad-Toh K."/>
            <person name="Garber M."/>
            <person name="Zuk O."/>
            <person name="Lin M.F."/>
            <person name="Parker B.J."/>
            <person name="Washietl S."/>
            <person name="Kheradpour P."/>
            <person name="Ernst J."/>
            <person name="Jordan G."/>
            <person name="Mauceli E."/>
            <person name="Ward L.D."/>
            <person name="Lowe C.B."/>
            <person name="Holloway A.K."/>
            <person name="Clamp M."/>
            <person name="Gnerre S."/>
            <person name="Alfoldi J."/>
            <person name="Beal K."/>
            <person name="Chang J."/>
            <person name="Clawson H."/>
            <person name="Cuff J."/>
            <person name="Di Palma F."/>
            <person name="Fitzgerald S."/>
            <person name="Flicek P."/>
            <person name="Guttman M."/>
            <person name="Hubisz M.J."/>
            <person name="Jaffe D.B."/>
            <person name="Jungreis I."/>
            <person name="Kent W.J."/>
            <person name="Kostka D."/>
            <person name="Lara M."/>
            <person name="Martins A.L."/>
            <person name="Massingham T."/>
            <person name="Moltke I."/>
            <person name="Raney B.J."/>
            <person name="Rasmussen M.D."/>
            <person name="Robinson J."/>
            <person name="Stark A."/>
            <person name="Vilella A.J."/>
            <person name="Wen J."/>
            <person name="Xie X."/>
            <person name="Zody M.C."/>
            <person name="Baldwin J."/>
            <person name="Bloom T."/>
            <person name="Chin C.W."/>
            <person name="Heiman D."/>
            <person name="Nicol R."/>
            <person name="Nusbaum C."/>
            <person name="Young S."/>
            <person name="Wilkinson J."/>
            <person name="Worley K.C."/>
            <person name="Kovar C.L."/>
            <person name="Muzny D.M."/>
            <person name="Gibbs R.A."/>
            <person name="Cree A."/>
            <person name="Dihn H.H."/>
            <person name="Fowler G."/>
            <person name="Jhangiani S."/>
            <person name="Joshi V."/>
            <person name="Lee S."/>
            <person name="Lewis L.R."/>
            <person name="Nazareth L.V."/>
            <person name="Okwuonu G."/>
            <person name="Santibanez J."/>
            <person name="Warren W.C."/>
            <person name="Mardis E.R."/>
            <person name="Weinstock G.M."/>
            <person name="Wilson R.K."/>
            <person name="Delehaunty K."/>
            <person name="Dooling D."/>
            <person name="Fronik C."/>
            <person name="Fulton L."/>
            <person name="Fulton B."/>
            <person name="Graves T."/>
            <person name="Minx P."/>
            <person name="Sodergren E."/>
            <person name="Birney E."/>
            <person name="Margulies E.H."/>
            <person name="Herrero J."/>
            <person name="Green E.D."/>
            <person name="Haussler D."/>
            <person name="Siepel A."/>
            <person name="Goldman N."/>
            <person name="Pollard K.S."/>
            <person name="Pedersen J.S."/>
            <person name="Lander E.S."/>
            <person name="Kellis M."/>
        </authorList>
    </citation>
    <scope>NUCLEOTIDE SEQUENCE [LARGE SCALE GENOMIC DNA]</scope>
    <source>
        <strain evidence="13">Thorbecke</strain>
    </source>
</reference>
<proteinExistence type="predicted"/>
<protein>
    <recommendedName>
        <fullName evidence="11">G-protein coupled receptors family 1 profile domain-containing protein</fullName>
    </recommendedName>
</protein>
<dbReference type="GO" id="GO:0005886">
    <property type="term" value="C:plasma membrane"/>
    <property type="evidence" value="ECO:0007669"/>
    <property type="project" value="UniProtKB-SubCell"/>
</dbReference>
<evidence type="ECO:0000256" key="8">
    <source>
        <dbReference type="ARBA" id="ARBA00023224"/>
    </source>
</evidence>
<comment type="subcellular location">
    <subcellularLocation>
        <location evidence="1">Cell membrane</location>
        <topology evidence="1">Multi-pass membrane protein</topology>
    </subcellularLocation>
</comment>
<evidence type="ECO:0000256" key="4">
    <source>
        <dbReference type="ARBA" id="ARBA00022989"/>
    </source>
</evidence>
<evidence type="ECO:0000256" key="10">
    <source>
        <dbReference type="SAM" id="SignalP"/>
    </source>
</evidence>
<dbReference type="Proteomes" id="UP000001811">
    <property type="component" value="Unplaced"/>
</dbReference>
<keyword evidence="13" id="KW-1185">Reference proteome</keyword>
<dbReference type="GO" id="GO:0045031">
    <property type="term" value="F:G protein-coupled ATP receptor activity"/>
    <property type="evidence" value="ECO:0007669"/>
    <property type="project" value="TreeGrafter"/>
</dbReference>
<evidence type="ECO:0000256" key="1">
    <source>
        <dbReference type="ARBA" id="ARBA00004651"/>
    </source>
</evidence>
<dbReference type="InterPro" id="IPR000276">
    <property type="entry name" value="GPCR_Rhodpsn"/>
</dbReference>
<keyword evidence="10" id="KW-0732">Signal</keyword>
<dbReference type="eggNOG" id="KOG2963">
    <property type="taxonomic scope" value="Eukaryota"/>
</dbReference>
<reference evidence="12" key="3">
    <citation type="submission" date="2025-09" db="UniProtKB">
        <authorList>
            <consortium name="Ensembl"/>
        </authorList>
    </citation>
    <scope>IDENTIFICATION</scope>
    <source>
        <strain evidence="12">Thorbecke</strain>
    </source>
</reference>
<feature type="domain" description="G-protein coupled receptors family 1 profile" evidence="11">
    <location>
        <begin position="97"/>
        <end position="283"/>
    </location>
</feature>
<dbReference type="Gene3D" id="1.20.1070.10">
    <property type="entry name" value="Rhodopsin 7-helix transmembrane proteins"/>
    <property type="match status" value="1"/>
</dbReference>
<name>G1U7Z8_RABIT</name>
<reference evidence="12" key="2">
    <citation type="submission" date="2025-08" db="UniProtKB">
        <authorList>
            <consortium name="Ensembl"/>
        </authorList>
    </citation>
    <scope>IDENTIFICATION</scope>
    <source>
        <strain evidence="12">Thorbecke</strain>
    </source>
</reference>
<feature type="chain" id="PRO_5023837050" description="G-protein coupled receptors family 1 profile domain-containing protein" evidence="10">
    <location>
        <begin position="23"/>
        <end position="297"/>
    </location>
</feature>
<dbReference type="PRINTS" id="PR00237">
    <property type="entry name" value="GPCRRHODOPSN"/>
</dbReference>
<feature type="transmembrane region" description="Helical" evidence="9">
    <location>
        <begin position="198"/>
        <end position="219"/>
    </location>
</feature>
<organism evidence="12 13">
    <name type="scientific">Oryctolagus cuniculus</name>
    <name type="common">Rabbit</name>
    <dbReference type="NCBI Taxonomy" id="9986"/>
    <lineage>
        <taxon>Eukaryota</taxon>
        <taxon>Metazoa</taxon>
        <taxon>Chordata</taxon>
        <taxon>Craniata</taxon>
        <taxon>Vertebrata</taxon>
        <taxon>Euteleostomi</taxon>
        <taxon>Mammalia</taxon>
        <taxon>Eutheria</taxon>
        <taxon>Euarchontoglires</taxon>
        <taxon>Glires</taxon>
        <taxon>Lagomorpha</taxon>
        <taxon>Leporidae</taxon>
        <taxon>Oryctolagus</taxon>
    </lineage>
</organism>
<dbReference type="SUPFAM" id="SSF81321">
    <property type="entry name" value="Family A G protein-coupled receptor-like"/>
    <property type="match status" value="1"/>
</dbReference>